<dbReference type="Proteomes" id="UP000057158">
    <property type="component" value="Chromosome"/>
</dbReference>
<dbReference type="EMBL" id="CP010802">
    <property type="protein sequence ID" value="ALC17724.1"/>
    <property type="molecule type" value="Genomic_DNA"/>
</dbReference>
<dbReference type="Gene3D" id="3.40.50.720">
    <property type="entry name" value="NAD(P)-binding Rossmann-like Domain"/>
    <property type="match status" value="1"/>
</dbReference>
<keyword evidence="4" id="KW-1185">Reference proteome</keyword>
<feature type="domain" description="THIF-type NAD/FAD binding fold" evidence="1">
    <location>
        <begin position="90"/>
        <end position="277"/>
    </location>
</feature>
<dbReference type="GO" id="GO:0008641">
    <property type="term" value="F:ubiquitin-like modifier activating enzyme activity"/>
    <property type="evidence" value="ECO:0007669"/>
    <property type="project" value="InterPro"/>
</dbReference>
<organism evidence="3 4">
    <name type="scientific">Desulfuromonas soudanensis</name>
    <dbReference type="NCBI Taxonomy" id="1603606"/>
    <lineage>
        <taxon>Bacteria</taxon>
        <taxon>Pseudomonadati</taxon>
        <taxon>Thermodesulfobacteriota</taxon>
        <taxon>Desulfuromonadia</taxon>
        <taxon>Desulfuromonadales</taxon>
        <taxon>Desulfuromonadaceae</taxon>
        <taxon>Desulfuromonas</taxon>
    </lineage>
</organism>
<dbReference type="AlphaFoldDB" id="A0A0M5IWF3"/>
<dbReference type="NCBIfam" id="TIGR02354">
    <property type="entry name" value="thiF_fam2"/>
    <property type="match status" value="1"/>
</dbReference>
<dbReference type="PANTHER" id="PTHR43267:SF3">
    <property type="entry name" value="THIF PROTEIN"/>
    <property type="match status" value="1"/>
</dbReference>
<dbReference type="GO" id="GO:0061503">
    <property type="term" value="F:tRNA threonylcarbamoyladenosine dehydratase"/>
    <property type="evidence" value="ECO:0007669"/>
    <property type="project" value="TreeGrafter"/>
</dbReference>
<dbReference type="InterPro" id="IPR032726">
    <property type="entry name" value="ThiS-like_dom"/>
</dbReference>
<dbReference type="InterPro" id="IPR000594">
    <property type="entry name" value="ThiF_NAD_FAD-bd"/>
</dbReference>
<dbReference type="InterPro" id="IPR045886">
    <property type="entry name" value="ThiF/MoeB/HesA"/>
</dbReference>
<dbReference type="CDD" id="cd01487">
    <property type="entry name" value="E1_ThiF_like"/>
    <property type="match status" value="1"/>
</dbReference>
<reference evidence="3 4" key="1">
    <citation type="submission" date="2015-07" db="EMBL/GenBank/DDBJ databases">
        <title>Isolation and Genomic Characterization of a Novel Halophilic Metal-Reducing Deltaproteobacterium from the Deep Subsurface.</title>
        <authorList>
            <person name="Badalamenti J.P."/>
            <person name="Summers Z.M."/>
            <person name="Gralnick J.A."/>
            <person name="Bond D.R."/>
        </authorList>
    </citation>
    <scope>NUCLEOTIDE SEQUENCE [LARGE SCALE GENOMIC DNA]</scope>
    <source>
        <strain evidence="3 4">WTL</strain>
    </source>
</reference>
<protein>
    <submittedName>
        <fullName evidence="3">Thiazole biosynthesis protein ThiF</fullName>
    </submittedName>
</protein>
<dbReference type="PATRIC" id="fig|1603606.3.peg.3231"/>
<evidence type="ECO:0000259" key="2">
    <source>
        <dbReference type="Pfam" id="PF14453"/>
    </source>
</evidence>
<name>A0A0M5IWF3_9BACT</name>
<feature type="domain" description="ThiS-like ubiquitin" evidence="2">
    <location>
        <begin position="13"/>
        <end position="69"/>
    </location>
</feature>
<dbReference type="NCBIfam" id="NF006395">
    <property type="entry name" value="PRK08644.1"/>
    <property type="match status" value="1"/>
</dbReference>
<dbReference type="STRING" id="1603606.DSOUD_2998"/>
<dbReference type="KEGG" id="des:DSOUD_2998"/>
<evidence type="ECO:0000259" key="1">
    <source>
        <dbReference type="Pfam" id="PF00899"/>
    </source>
</evidence>
<evidence type="ECO:0000313" key="4">
    <source>
        <dbReference type="Proteomes" id="UP000057158"/>
    </source>
</evidence>
<dbReference type="InterPro" id="IPR035985">
    <property type="entry name" value="Ubiquitin-activating_enz"/>
</dbReference>
<dbReference type="Pfam" id="PF00899">
    <property type="entry name" value="ThiF"/>
    <property type="match status" value="1"/>
</dbReference>
<proteinExistence type="predicted"/>
<sequence length="280" mass="29737">MLGPLFAALLTFMRIHINEKSAEMADDATLLQVRQRFKADADVMIVNGFPATVDARLCDGDRVVLIRRGERPDADELEALMAARHTPGVHARIKRSVVGIAGAGGLGSAIAVALARIGVGTLIIADFDVVEPSNLNRQQYFIDQIGLPKVVALAENLARINPYVRVAAHNLRLTPDNIPQLFGEVDVLTEAFDGADQKAMLVETFLGYCPGRPLVAASGMAGYGPSNTLTTRRAAGNFYLVGDLESAAGPGEGLMAPRVGIAAHHQANAVLRLLLGEEPG</sequence>
<dbReference type="InterPro" id="IPR012729">
    <property type="entry name" value="ThiF_fam2"/>
</dbReference>
<dbReference type="PANTHER" id="PTHR43267">
    <property type="entry name" value="TRNA THREONYLCARBAMOYLADENOSINE DEHYDRATASE"/>
    <property type="match status" value="1"/>
</dbReference>
<dbReference type="Pfam" id="PF14453">
    <property type="entry name" value="ThiS-like"/>
    <property type="match status" value="1"/>
</dbReference>
<dbReference type="SUPFAM" id="SSF69572">
    <property type="entry name" value="Activating enzymes of the ubiquitin-like proteins"/>
    <property type="match status" value="1"/>
</dbReference>
<accession>A0A0M5IWF3</accession>
<gene>
    <name evidence="3" type="primary">thiF</name>
    <name evidence="3" type="ORF">DSOUD_2998</name>
</gene>
<dbReference type="GO" id="GO:0061504">
    <property type="term" value="P:cyclic threonylcarbamoyladenosine biosynthetic process"/>
    <property type="evidence" value="ECO:0007669"/>
    <property type="project" value="TreeGrafter"/>
</dbReference>
<evidence type="ECO:0000313" key="3">
    <source>
        <dbReference type="EMBL" id="ALC17724.1"/>
    </source>
</evidence>